<dbReference type="KEGG" id="halx:M0R89_08305"/>
<feature type="transmembrane region" description="Helical" evidence="1">
    <location>
        <begin position="12"/>
        <end position="32"/>
    </location>
</feature>
<dbReference type="GeneID" id="72185194"/>
<dbReference type="Proteomes" id="UP000830729">
    <property type="component" value="Chromosome"/>
</dbReference>
<organism evidence="3 4">
    <name type="scientific">Halorussus limi</name>
    <dbReference type="NCBI Taxonomy" id="2938695"/>
    <lineage>
        <taxon>Archaea</taxon>
        <taxon>Methanobacteriati</taxon>
        <taxon>Methanobacteriota</taxon>
        <taxon>Stenosarchaea group</taxon>
        <taxon>Halobacteria</taxon>
        <taxon>Halobacteriales</taxon>
        <taxon>Haladaptataceae</taxon>
        <taxon>Halorussus</taxon>
    </lineage>
</organism>
<accession>A0A8U0HYP6</accession>
<dbReference type="RefSeq" id="WP_248652085.1">
    <property type="nucleotide sequence ID" value="NZ_CP096659.1"/>
</dbReference>
<gene>
    <name evidence="3" type="ORF">M0R89_08305</name>
</gene>
<evidence type="ECO:0000313" key="4">
    <source>
        <dbReference type="Proteomes" id="UP000830729"/>
    </source>
</evidence>
<dbReference type="Pfam" id="PF26478">
    <property type="entry name" value="DUF8151"/>
    <property type="match status" value="1"/>
</dbReference>
<sequence length="77" mass="8081">MYELLMELGTEALAVVAYAVGTLALSLLGLVAEYNSLQHGGGDALLAGWFAVMGVVAFAFAVQLGRRRLLPRIAADS</sequence>
<reference evidence="3 4" key="1">
    <citation type="submission" date="2022-04" db="EMBL/GenBank/DDBJ databases">
        <title>Diverse halophilic archaea isolated from saline environments.</title>
        <authorList>
            <person name="Cui H.-L."/>
        </authorList>
    </citation>
    <scope>NUCLEOTIDE SEQUENCE [LARGE SCALE GENOMIC DNA]</scope>
    <source>
        <strain evidence="3 4">XZYJT49</strain>
    </source>
</reference>
<keyword evidence="1" id="KW-0472">Membrane</keyword>
<keyword evidence="4" id="KW-1185">Reference proteome</keyword>
<evidence type="ECO:0000313" key="3">
    <source>
        <dbReference type="EMBL" id="UPV76048.1"/>
    </source>
</evidence>
<name>A0A8U0HYP6_9EURY</name>
<dbReference type="InterPro" id="IPR058464">
    <property type="entry name" value="DUF8151"/>
</dbReference>
<keyword evidence="1" id="KW-0812">Transmembrane</keyword>
<keyword evidence="1" id="KW-1133">Transmembrane helix</keyword>
<feature type="transmembrane region" description="Helical" evidence="1">
    <location>
        <begin position="44"/>
        <end position="62"/>
    </location>
</feature>
<proteinExistence type="predicted"/>
<protein>
    <recommendedName>
        <fullName evidence="2">DUF8151 domain-containing protein</fullName>
    </recommendedName>
</protein>
<dbReference type="EMBL" id="CP096659">
    <property type="protein sequence ID" value="UPV76048.1"/>
    <property type="molecule type" value="Genomic_DNA"/>
</dbReference>
<evidence type="ECO:0000259" key="2">
    <source>
        <dbReference type="Pfam" id="PF26478"/>
    </source>
</evidence>
<feature type="domain" description="DUF8151" evidence="2">
    <location>
        <begin position="1"/>
        <end position="75"/>
    </location>
</feature>
<dbReference type="AlphaFoldDB" id="A0A8U0HYP6"/>
<evidence type="ECO:0000256" key="1">
    <source>
        <dbReference type="SAM" id="Phobius"/>
    </source>
</evidence>